<evidence type="ECO:0000256" key="5">
    <source>
        <dbReference type="ARBA" id="ARBA00022806"/>
    </source>
</evidence>
<evidence type="ECO:0000313" key="13">
    <source>
        <dbReference type="EMBL" id="SEI60958.1"/>
    </source>
</evidence>
<evidence type="ECO:0000256" key="6">
    <source>
        <dbReference type="ARBA" id="ARBA00022839"/>
    </source>
</evidence>
<dbReference type="InterPro" id="IPR027785">
    <property type="entry name" value="UvrD-like_helicase_C"/>
</dbReference>
<dbReference type="InterPro" id="IPR006344">
    <property type="entry name" value="RecD"/>
</dbReference>
<dbReference type="RefSeq" id="WP_091334637.1">
    <property type="nucleotide sequence ID" value="NZ_FNYC01000002.1"/>
</dbReference>
<dbReference type="OrthoDB" id="9803432at2"/>
<gene>
    <name evidence="11" type="primary">recD</name>
    <name evidence="13" type="ORF">SAMN04487997_1182</name>
</gene>
<dbReference type="EMBL" id="FNYC01000002">
    <property type="protein sequence ID" value="SEI60958.1"/>
    <property type="molecule type" value="Genomic_DNA"/>
</dbReference>
<dbReference type="InterPro" id="IPR041851">
    <property type="entry name" value="RecD_N_sf"/>
</dbReference>
<keyword evidence="8 11" id="KW-0238">DNA-binding</keyword>
<dbReference type="GO" id="GO:0005524">
    <property type="term" value="F:ATP binding"/>
    <property type="evidence" value="ECO:0007669"/>
    <property type="project" value="UniProtKB-UniRule"/>
</dbReference>
<comment type="miscellaneous">
    <text evidence="11">In the RecBCD complex, RecB has a slow 3'-5' helicase, an exonuclease activity and loads RecA onto ssDNA, RecD has a fast 5'-3' helicase activity, while RecC stimulates the ATPase and processivity of the RecB helicase and contributes to recognition of the Chi site.</text>
</comment>
<dbReference type="Gene3D" id="1.10.10.1020">
    <property type="entry name" value="RecBCD complex, subunit RecD, N-terminal domain"/>
    <property type="match status" value="1"/>
</dbReference>
<evidence type="ECO:0000256" key="7">
    <source>
        <dbReference type="ARBA" id="ARBA00022840"/>
    </source>
</evidence>
<proteinExistence type="inferred from homology"/>
<dbReference type="SUPFAM" id="SSF52540">
    <property type="entry name" value="P-loop containing nucleoside triphosphate hydrolases"/>
    <property type="match status" value="1"/>
</dbReference>
<evidence type="ECO:0000256" key="1">
    <source>
        <dbReference type="ARBA" id="ARBA00022722"/>
    </source>
</evidence>
<protein>
    <recommendedName>
        <fullName evidence="11">RecBCD enzyme subunit RecD</fullName>
        <ecNumber evidence="11">5.6.2.3</ecNumber>
    </recommendedName>
    <alternativeName>
        <fullName evidence="11">DNA 5'-3' helicase subunit RecD</fullName>
    </alternativeName>
    <alternativeName>
        <fullName evidence="11">Exonuclease V subunit RecD</fullName>
        <shortName evidence="11">ExoV subunit RecD</shortName>
    </alternativeName>
    <alternativeName>
        <fullName evidence="11">Helicase/nuclease RecBCD subunit RecD</fullName>
    </alternativeName>
</protein>
<keyword evidence="3 11" id="KW-0227">DNA damage</keyword>
<dbReference type="GO" id="GO:0016887">
    <property type="term" value="F:ATP hydrolysis activity"/>
    <property type="evidence" value="ECO:0007669"/>
    <property type="project" value="RHEA"/>
</dbReference>
<keyword evidence="9 11" id="KW-0234">DNA repair</keyword>
<dbReference type="GO" id="GO:0009338">
    <property type="term" value="C:exodeoxyribonuclease V complex"/>
    <property type="evidence" value="ECO:0007669"/>
    <property type="project" value="InterPro"/>
</dbReference>
<evidence type="ECO:0000259" key="12">
    <source>
        <dbReference type="Pfam" id="PF13538"/>
    </source>
</evidence>
<dbReference type="CDD" id="cd18809">
    <property type="entry name" value="SF1_C_RecD"/>
    <property type="match status" value="1"/>
</dbReference>
<dbReference type="PANTHER" id="PTHR43788">
    <property type="entry name" value="DNA2/NAM7 HELICASE FAMILY MEMBER"/>
    <property type="match status" value="1"/>
</dbReference>
<dbReference type="Gene3D" id="3.40.50.300">
    <property type="entry name" value="P-loop containing nucleotide triphosphate hydrolases"/>
    <property type="match status" value="3"/>
</dbReference>
<dbReference type="InterPro" id="IPR027417">
    <property type="entry name" value="P-loop_NTPase"/>
</dbReference>
<feature type="binding site" evidence="11">
    <location>
        <begin position="167"/>
        <end position="174"/>
    </location>
    <ligand>
        <name>ATP</name>
        <dbReference type="ChEBI" id="CHEBI:30616"/>
    </ligand>
</feature>
<evidence type="ECO:0000256" key="3">
    <source>
        <dbReference type="ARBA" id="ARBA00022763"/>
    </source>
</evidence>
<sequence length="610" mass="66185">MSTYRFQRAPAELADTPWRPLDRALLRWTLAHGGSPLVARLAAWASFADGEGDTALPLAGPQAGRHGAPVLSFDELDTARADPMVSDGSTPAPFVLDAHGRFYLWRNHADEAAVAQQLRARRAAASQADVHETTLDELFGGVRSEAVARQRQAVTQVGGRRLFVLTGGPGTGKTTTVLRMLLMLQHLEPGKAPTIQAGAPTGKAAQRLVQSLRQGKQALQASLPETWQPLLERIPDSDALTLHRMLAYDPRRNRFARDAEHPLPADIVVVDEASMIDLALLRALLEAVRPDATLVLVGDADQLTSVAAGSVLMDVVAVMEAERASDIVRLEHSFRAGQQLVPVNRAVRAGDATVLRDAVAHAGEHARWIPVEDTARLRRELVHWTEALAQLPIRPGLPARHADLEEAGSERGTLALRALHALARRQLLCALREDGFGALALNQWIEQRLKQAWGVPEDRAWYAGRAVLITRNDYATRLYNGDVGLCLADAGGTLRVWFETTTADGRPTARSFAPGTLPAHEGAFAITIHKSQGSEYDEVAVLLPPDPDSRILSRQLLYTGLSRARKTALLWSSEAALDAALARPVRRAGGLADRLAGARPVEEPQQLSLL</sequence>
<dbReference type="HAMAP" id="MF_01487">
    <property type="entry name" value="RecD"/>
    <property type="match status" value="1"/>
</dbReference>
<evidence type="ECO:0000313" key="14">
    <source>
        <dbReference type="Proteomes" id="UP000199420"/>
    </source>
</evidence>
<dbReference type="Pfam" id="PF13245">
    <property type="entry name" value="AAA_19"/>
    <property type="match status" value="1"/>
</dbReference>
<dbReference type="GO" id="GO:0017116">
    <property type="term" value="F:single-stranded DNA helicase activity"/>
    <property type="evidence" value="ECO:0007669"/>
    <property type="project" value="TreeGrafter"/>
</dbReference>
<comment type="subunit">
    <text evidence="11">Heterotrimer of RecB, RecC and RecD. All subunits contribute to DNA-binding.</text>
</comment>
<keyword evidence="1 11" id="KW-0540">Nuclease</keyword>
<evidence type="ECO:0000256" key="2">
    <source>
        <dbReference type="ARBA" id="ARBA00022741"/>
    </source>
</evidence>
<comment type="catalytic activity">
    <reaction evidence="11">
        <text>ATP + H2O = ADP + phosphate + H(+)</text>
        <dbReference type="Rhea" id="RHEA:13065"/>
        <dbReference type="ChEBI" id="CHEBI:15377"/>
        <dbReference type="ChEBI" id="CHEBI:15378"/>
        <dbReference type="ChEBI" id="CHEBI:30616"/>
        <dbReference type="ChEBI" id="CHEBI:43474"/>
        <dbReference type="ChEBI" id="CHEBI:456216"/>
        <dbReference type="EC" id="5.6.2.3"/>
    </reaction>
</comment>
<name>A0A1H6RYC2_9GAMM</name>
<keyword evidence="14" id="KW-1185">Reference proteome</keyword>
<evidence type="ECO:0000256" key="9">
    <source>
        <dbReference type="ARBA" id="ARBA00023204"/>
    </source>
</evidence>
<dbReference type="GO" id="GO:0008854">
    <property type="term" value="F:exodeoxyribonuclease V activity"/>
    <property type="evidence" value="ECO:0007669"/>
    <property type="project" value="InterPro"/>
</dbReference>
<keyword evidence="7 11" id="KW-0067">ATP-binding</keyword>
<dbReference type="Pfam" id="PF13538">
    <property type="entry name" value="UvrD_C_2"/>
    <property type="match status" value="1"/>
</dbReference>
<dbReference type="EC" id="5.6.2.3" evidence="11"/>
<dbReference type="GO" id="GO:0003677">
    <property type="term" value="F:DNA binding"/>
    <property type="evidence" value="ECO:0007669"/>
    <property type="project" value="UniProtKB-UniRule"/>
</dbReference>
<dbReference type="GO" id="GO:0000724">
    <property type="term" value="P:double-strand break repair via homologous recombination"/>
    <property type="evidence" value="ECO:0007669"/>
    <property type="project" value="UniProtKB-UniRule"/>
</dbReference>
<dbReference type="GO" id="GO:0043139">
    <property type="term" value="F:5'-3' DNA helicase activity"/>
    <property type="evidence" value="ECO:0007669"/>
    <property type="project" value="UniProtKB-UniRule"/>
</dbReference>
<keyword evidence="5 11" id="KW-0347">Helicase</keyword>
<evidence type="ECO:0000256" key="4">
    <source>
        <dbReference type="ARBA" id="ARBA00022801"/>
    </source>
</evidence>
<feature type="domain" description="UvrD-like helicase C-terminal" evidence="12">
    <location>
        <begin position="523"/>
        <end position="570"/>
    </location>
</feature>
<evidence type="ECO:0000256" key="8">
    <source>
        <dbReference type="ARBA" id="ARBA00023125"/>
    </source>
</evidence>
<organism evidence="13 14">
    <name type="scientific">Frateuria terrea</name>
    <dbReference type="NCBI Taxonomy" id="529704"/>
    <lineage>
        <taxon>Bacteria</taxon>
        <taxon>Pseudomonadati</taxon>
        <taxon>Pseudomonadota</taxon>
        <taxon>Gammaproteobacteria</taxon>
        <taxon>Lysobacterales</taxon>
        <taxon>Rhodanobacteraceae</taxon>
        <taxon>Frateuria</taxon>
    </lineage>
</organism>
<dbReference type="InterPro" id="IPR050534">
    <property type="entry name" value="Coronavir_polyprotein_1ab"/>
</dbReference>
<keyword evidence="10 11" id="KW-0413">Isomerase</keyword>
<dbReference type="AlphaFoldDB" id="A0A1H6RYC2"/>
<dbReference type="STRING" id="529704.SAMN02927913_1097"/>
<dbReference type="PANTHER" id="PTHR43788:SF6">
    <property type="entry name" value="DNA HELICASE B"/>
    <property type="match status" value="1"/>
</dbReference>
<dbReference type="NCBIfam" id="TIGR01447">
    <property type="entry name" value="recD"/>
    <property type="match status" value="1"/>
</dbReference>
<comment type="function">
    <text evidence="11">A helicase/nuclease that prepares dsDNA breaks (DSB) for recombinational DNA repair. Binds to DSBs and unwinds DNA via a highly rapid and processive ATP-dependent bidirectional helicase activity. Unwinds dsDNA until it encounters a Chi (crossover hotspot instigator) sequence from the 3' direction. Cuts ssDNA a few nucleotides 3' to the Chi site. The properties and activities of the enzyme are changed at Chi. The Chi-altered holoenzyme produces a long 3'-ssDNA overhang and facilitates RecA-binding to the ssDNA for homologous DNA recombination and repair. Holoenzyme degrades any linearized DNA that is unable to undergo homologous recombination. In the holoenzyme this subunit has ssDNA-dependent ATPase and 5'-3' helicase activity. When added to pre-assembled RecBC greatly stimulates nuclease activity and augments holoenzyme processivity. Negatively regulates the RecA-loading ability of RecBCD.</text>
</comment>
<dbReference type="Proteomes" id="UP000199420">
    <property type="component" value="Unassembled WGS sequence"/>
</dbReference>
<keyword evidence="2 11" id="KW-0547">Nucleotide-binding</keyword>
<evidence type="ECO:0000256" key="10">
    <source>
        <dbReference type="ARBA" id="ARBA00023235"/>
    </source>
</evidence>
<keyword evidence="6 11" id="KW-0269">Exonuclease</keyword>
<comment type="similarity">
    <text evidence="11">Belongs to the RecD family.</text>
</comment>
<evidence type="ECO:0000256" key="11">
    <source>
        <dbReference type="HAMAP-Rule" id="MF_01487"/>
    </source>
</evidence>
<accession>A0A1H6RYC2</accession>
<keyword evidence="4 11" id="KW-0378">Hydrolase</keyword>
<reference evidence="13 14" key="1">
    <citation type="submission" date="2016-10" db="EMBL/GenBank/DDBJ databases">
        <authorList>
            <person name="de Groot N.N."/>
        </authorList>
    </citation>
    <scope>NUCLEOTIDE SEQUENCE [LARGE SCALE GENOMIC DNA]</scope>
    <source>
        <strain evidence="13 14">DSM 26515</strain>
    </source>
</reference>